<dbReference type="SUPFAM" id="SSF46689">
    <property type="entry name" value="Homeodomain-like"/>
    <property type="match status" value="1"/>
</dbReference>
<dbReference type="PRINTS" id="PR00032">
    <property type="entry name" value="HTHARAC"/>
</dbReference>
<keyword evidence="2" id="KW-0238">DNA-binding</keyword>
<evidence type="ECO:0000313" key="6">
    <source>
        <dbReference type="Proteomes" id="UP001568894"/>
    </source>
</evidence>
<evidence type="ECO:0000313" key="5">
    <source>
        <dbReference type="EMBL" id="MEZ7515986.1"/>
    </source>
</evidence>
<comment type="caution">
    <text evidence="5">The sequence shown here is derived from an EMBL/GenBank/DDBJ whole genome shotgun (WGS) entry which is preliminary data.</text>
</comment>
<dbReference type="InterPro" id="IPR018060">
    <property type="entry name" value="HTH_AraC"/>
</dbReference>
<dbReference type="RefSeq" id="WP_371570863.1">
    <property type="nucleotide sequence ID" value="NZ_JASMRN010000009.1"/>
</dbReference>
<dbReference type="Gene3D" id="1.10.10.60">
    <property type="entry name" value="Homeodomain-like"/>
    <property type="match status" value="1"/>
</dbReference>
<dbReference type="PANTHER" id="PTHR47893:SF1">
    <property type="entry name" value="REGULATORY PROTEIN PCHR"/>
    <property type="match status" value="1"/>
</dbReference>
<keyword evidence="1" id="KW-0805">Transcription regulation</keyword>
<dbReference type="PANTHER" id="PTHR47893">
    <property type="entry name" value="REGULATORY PROTEIN PCHR"/>
    <property type="match status" value="1"/>
</dbReference>
<sequence length="337" mass="38173">MKNITIKSGNIKDFIVDLKNNFDGILGLDMNEYQLKLDTELVTGTIEATSYQDDLSYFDFDIKFLEDVKLRIKSDGASPTYFAYCLSGSLEHTFGKKENVNTISANQNAVINTIEDTINVFYFKKDVAVKLSIISVGNTVNEDEDSLNSKIKKTFLNKAENFAHVGIQHITIAQKVSQLRAINQKGIVRDLLKKGLLQIIVAMEIEHHTNSYSATESLVNCLTLKQIEQIKLLSDAIQKDPAEQYSIKSLAKQTGLSPNKLQEGFKMIHNHTVNDFITMMRIEKAEKLIRNTDLNISEIVYSIGFTSRSYFSKIFKEKYNCTPKEYKYSQNSLAITA</sequence>
<dbReference type="Proteomes" id="UP001568894">
    <property type="component" value="Unassembled WGS sequence"/>
</dbReference>
<dbReference type="InterPro" id="IPR009057">
    <property type="entry name" value="Homeodomain-like_sf"/>
</dbReference>
<keyword evidence="6" id="KW-1185">Reference proteome</keyword>
<evidence type="ECO:0000256" key="3">
    <source>
        <dbReference type="ARBA" id="ARBA00023163"/>
    </source>
</evidence>
<dbReference type="EMBL" id="JASMRN010000009">
    <property type="protein sequence ID" value="MEZ7515986.1"/>
    <property type="molecule type" value="Genomic_DNA"/>
</dbReference>
<keyword evidence="3" id="KW-0804">Transcription</keyword>
<gene>
    <name evidence="5" type="ORF">QO192_11920</name>
</gene>
<name>A0ABV4KGY1_9FLAO</name>
<organism evidence="5 6">
    <name type="scientific">Flavobacterium frigidarium</name>
    <dbReference type="NCBI Taxonomy" id="99286"/>
    <lineage>
        <taxon>Bacteria</taxon>
        <taxon>Pseudomonadati</taxon>
        <taxon>Bacteroidota</taxon>
        <taxon>Flavobacteriia</taxon>
        <taxon>Flavobacteriales</taxon>
        <taxon>Flavobacteriaceae</taxon>
        <taxon>Flavobacterium</taxon>
    </lineage>
</organism>
<dbReference type="PROSITE" id="PS01124">
    <property type="entry name" value="HTH_ARAC_FAMILY_2"/>
    <property type="match status" value="1"/>
</dbReference>
<dbReference type="InterPro" id="IPR053142">
    <property type="entry name" value="PchR_regulatory_protein"/>
</dbReference>
<evidence type="ECO:0000259" key="4">
    <source>
        <dbReference type="PROSITE" id="PS01124"/>
    </source>
</evidence>
<accession>A0ABV4KGY1</accession>
<dbReference type="Pfam" id="PF12833">
    <property type="entry name" value="HTH_18"/>
    <property type="match status" value="1"/>
</dbReference>
<dbReference type="SMART" id="SM00342">
    <property type="entry name" value="HTH_ARAC"/>
    <property type="match status" value="1"/>
</dbReference>
<proteinExistence type="predicted"/>
<evidence type="ECO:0000256" key="2">
    <source>
        <dbReference type="ARBA" id="ARBA00023125"/>
    </source>
</evidence>
<protein>
    <submittedName>
        <fullName evidence="5">AraC family transcriptional regulator</fullName>
    </submittedName>
</protein>
<evidence type="ECO:0000256" key="1">
    <source>
        <dbReference type="ARBA" id="ARBA00023015"/>
    </source>
</evidence>
<dbReference type="InterPro" id="IPR020449">
    <property type="entry name" value="Tscrpt_reg_AraC-type_HTH"/>
</dbReference>
<reference evidence="5 6" key="1">
    <citation type="submission" date="2023-05" db="EMBL/GenBank/DDBJ databases">
        <title>Adaptations of aquatic viruses from atmosphere-close ecosystems of the Central Arctic Ocean.</title>
        <authorList>
            <person name="Rahlff J."/>
            <person name="Holmfeldt K."/>
        </authorList>
    </citation>
    <scope>NUCLEOTIDE SEQUENCE [LARGE SCALE GENOMIC DNA]</scope>
    <source>
        <strain evidence="5 6">Arc14</strain>
    </source>
</reference>
<feature type="domain" description="HTH araC/xylS-type" evidence="4">
    <location>
        <begin position="231"/>
        <end position="329"/>
    </location>
</feature>